<keyword evidence="2" id="KW-0920">Virion tegument</keyword>
<dbReference type="InterPro" id="IPR036921">
    <property type="entry name" value="PurM-like_N_sf"/>
</dbReference>
<comment type="subcellular location">
    <subcellularLocation>
        <location evidence="1">Virion tegument</location>
    </subcellularLocation>
</comment>
<dbReference type="SMART" id="SM01211">
    <property type="entry name" value="GATase_5"/>
    <property type="match status" value="1"/>
</dbReference>
<dbReference type="GO" id="GO:0019033">
    <property type="term" value="C:viral tegument"/>
    <property type="evidence" value="ECO:0007669"/>
    <property type="project" value="UniProtKB-SubCell"/>
</dbReference>
<dbReference type="SUPFAM" id="SSF55326">
    <property type="entry name" value="PurM N-terminal domain-like"/>
    <property type="match status" value="1"/>
</dbReference>
<keyword evidence="3" id="KW-0946">Virion</keyword>
<dbReference type="InterPro" id="IPR024346">
    <property type="entry name" value="Tegument_herpes_virus_N"/>
</dbReference>
<evidence type="ECO:0000313" key="8">
    <source>
        <dbReference type="Proteomes" id="UP000008287"/>
    </source>
</evidence>
<dbReference type="Gene3D" id="3.40.50.880">
    <property type="match status" value="1"/>
</dbReference>
<evidence type="ECO:0000259" key="5">
    <source>
        <dbReference type="Pfam" id="PF12818"/>
    </source>
</evidence>
<dbReference type="Pfam" id="PF22689">
    <property type="entry name" value="FGAR-AT_PurM_N-like"/>
    <property type="match status" value="1"/>
</dbReference>
<sequence length="1245" mass="138119">MLVLHFTSYEALLLPEEELATSALLQPGPLQVTSHNPVASVGYVVYVKPHNASFLEPVLGKFFRSVSPKTPFTSPAEQTLSFSYGPQLRSLQTTFSRELVDILKKLSMFTPQGPKNADIIERIECYRTITIICDINMPTKMHQRHLQKLLCVPYTGLTKFILPQDKSLNLQAPEAARALSTPISDPLWVMCNGLFTLPGYSDKYSIFRRGQLPKVFVEKNSRLGIVLDIDYWTPWSSTNILYEGLYNVEKGVVYTFGGFTQTPNLMGVLNMALHWRAPLFFACQTGHITSLAQMSDMPVTQAPQMKMLHAHLNLLKCSSMPTIQGFFRQVPSDLATILPQTKIYNGFVSTALRTPTVCAATEASLREKTYLFQLGNFYTYNRHYLTWQDSGKEIGSILLALSFFMDCVKTESGIIVGMSTSLPIESMKAKLAAVCQHVSGARLLLSALPMQVTSKLAPFSNSTKTHNKEVLKQHFFNLTTSDLIIAIKNINLNAEEALKTACDMAGCKFKKIGWLVHRKGTTVVDDRGDKPYPKLQFDRFKPKFPLLKSPINITLQGGNINWSELDLRDTIFKILEHPSVGCKEFIVSHIDKLVSGRVARTAIVGPWQLPVSDYSIIVPVLQGNNRDMGENPWDYETDIDRFCVFEELAKPGICSSIGESTLIAQADLKIGTMRAITEALLNLAMASWNNIGSIIIQVAITLPYTAQAATSLQVVMDTAKTFCEALSVSCTFTASATDGGASIVASAIVNTFNVAKCMTPNLKHNDSFLLLLPTEKRYNHFGSVVQQICGKTFIGDLPQATSPTELKKLLQVICTLREDQSLVSGHDVSDGGLLAALVEMAISGGQGVRVYVPQGEDTLQFLSSETPGIVIEVPSTKLYYVQGVLNLRNVDFQLVGKCISEPLFAVSQNSIDIMSEPLDSLRQIWRKFSDACEADQVHPQPVEMHITTIPKFCPAGVCRFHSVYVYLLPHNSVPHGLLSAIAEAGFQPKLISIDHPYQTNSIYDPYTAWGFFIVGASNMQEENIGIKALKAQLKSHVALQRDFRIMLAKPEVFCVAIGAMACELLFYHKTIGYNKPSDTYMTCVKNNSEKFESRWSNIYIPENTKAIAFQSLKNSLLPCWTQGTHLRFYHPKPMLEKMAEHGMVSSMFYGHNLASGPAQHYPLTPNGSNATAGICSADGRHLALLHDPSLCNNICQWPYVPPTDPPLKVSPWKTMFLDLHKWGITVQGASPPPSRTDDPLRSLVF</sequence>
<reference evidence="7 8" key="1">
    <citation type="journal article" date="2000" name="J. Virol.">
        <title>Primary structure of the Herpesvirus ateles genome.</title>
        <authorList>
            <person name="Albrecht J.C."/>
        </authorList>
    </citation>
    <scope>NUCLEOTIDE SEQUENCE [LARGE SCALE GENOMIC DNA]</scope>
    <source>
        <strain evidence="7">73</strain>
    </source>
</reference>
<dbReference type="InterPro" id="IPR036676">
    <property type="entry name" value="PurM-like_C_sf"/>
</dbReference>
<dbReference type="Pfam" id="PF12818">
    <property type="entry name" value="Tegument_dsDNA"/>
    <property type="match status" value="1"/>
</dbReference>
<dbReference type="GO" id="GO:0043657">
    <property type="term" value="C:host cell"/>
    <property type="evidence" value="ECO:0007669"/>
    <property type="project" value="GOC"/>
</dbReference>
<organismHost>
    <name type="scientific">Ateles</name>
    <dbReference type="NCBI Taxonomy" id="9506"/>
</organismHost>
<dbReference type="InterPro" id="IPR055181">
    <property type="entry name" value="FGAR-AT_PurM_N-like"/>
</dbReference>
<dbReference type="SUPFAM" id="SSF56042">
    <property type="entry name" value="PurM C-terminal domain-like"/>
    <property type="match status" value="2"/>
</dbReference>
<dbReference type="InterPro" id="IPR029062">
    <property type="entry name" value="Class_I_gatase-like"/>
</dbReference>
<evidence type="ECO:0000256" key="1">
    <source>
        <dbReference type="ARBA" id="ARBA00004535"/>
    </source>
</evidence>
<accession>Q9YTQ9</accession>
<evidence type="ECO:0000259" key="6">
    <source>
        <dbReference type="Pfam" id="PF22689"/>
    </source>
</evidence>
<dbReference type="PIR" id="T42920">
    <property type="entry name" value="T42920"/>
</dbReference>
<feature type="domain" description="FGAR-AT PurM N-terminal-like" evidence="6">
    <location>
        <begin position="583"/>
        <end position="729"/>
    </location>
</feature>
<dbReference type="GO" id="GO:0004642">
    <property type="term" value="F:phosphoribosylformylglycinamidine synthase activity"/>
    <property type="evidence" value="ECO:0007669"/>
    <property type="project" value="TreeGrafter"/>
</dbReference>
<dbReference type="InterPro" id="IPR010077">
    <property type="entry name" value="Herpes_virus_tegument"/>
</dbReference>
<dbReference type="Gene3D" id="3.90.650.10">
    <property type="entry name" value="PurM-like C-terminal domain"/>
    <property type="match status" value="1"/>
</dbReference>
<evidence type="ECO:0000259" key="4">
    <source>
        <dbReference type="Pfam" id="PF02769"/>
    </source>
</evidence>
<dbReference type="Pfam" id="PF13507">
    <property type="entry name" value="GATase_5"/>
    <property type="match status" value="1"/>
</dbReference>
<dbReference type="KEGG" id="vg:1450454"/>
<name>Q9YTQ9_ATHV3</name>
<feature type="domain" description="PurM-like C-terminal" evidence="4">
    <location>
        <begin position="799"/>
        <end position="900"/>
    </location>
</feature>
<dbReference type="Proteomes" id="UP000008287">
    <property type="component" value="Segment"/>
</dbReference>
<dbReference type="RefSeq" id="NP_047978.1">
    <property type="nucleotide sequence ID" value="NC_001987.1"/>
</dbReference>
<organism evidence="8">
    <name type="scientific">Ateline herpesvirus 3</name>
    <name type="common">AtHV-3</name>
    <name type="synonym">Herpesvirus ateles</name>
    <dbReference type="NCBI Taxonomy" id="85618"/>
    <lineage>
        <taxon>Viruses</taxon>
        <taxon>Duplodnaviria</taxon>
        <taxon>Heunggongvirae</taxon>
        <taxon>Peploviricota</taxon>
        <taxon>Herviviricetes</taxon>
        <taxon>Herpesvirales</taxon>
        <taxon>Orthoherpesviridae</taxon>
        <taxon>Gammaherpesvirinae</taxon>
        <taxon>Rhadinovirus</taxon>
        <taxon>Rhadinovirus atelinegamma3</taxon>
    </lineage>
</organism>
<dbReference type="PANTHER" id="PTHR10099:SF1">
    <property type="entry name" value="PHOSPHORIBOSYLFORMYLGLYCINAMIDINE SYNTHASE"/>
    <property type="match status" value="1"/>
</dbReference>
<dbReference type="GO" id="GO:0075733">
    <property type="term" value="P:intracellular transport of virus"/>
    <property type="evidence" value="ECO:0007669"/>
    <property type="project" value="InterPro"/>
</dbReference>
<dbReference type="PANTHER" id="PTHR10099">
    <property type="entry name" value="PHOSPHORIBOSYLFORMYLGLYCINAMIDINE SYNTHASE"/>
    <property type="match status" value="1"/>
</dbReference>
<evidence type="ECO:0000313" key="7">
    <source>
        <dbReference type="EMBL" id="AAC95537.1"/>
    </source>
</evidence>
<dbReference type="EMBL" id="AF083424">
    <property type="protein sequence ID" value="AAC95537.1"/>
    <property type="molecule type" value="Genomic_DNA"/>
</dbReference>
<keyword evidence="8" id="KW-1185">Reference proteome</keyword>
<dbReference type="GeneID" id="1450454"/>
<evidence type="ECO:0000256" key="3">
    <source>
        <dbReference type="ARBA" id="ARBA00022844"/>
    </source>
</evidence>
<dbReference type="SUPFAM" id="SSF52317">
    <property type="entry name" value="Class I glutamine amidotransferase-like"/>
    <property type="match status" value="1"/>
</dbReference>
<dbReference type="GO" id="GO:0006164">
    <property type="term" value="P:purine nucleotide biosynthetic process"/>
    <property type="evidence" value="ECO:0007669"/>
    <property type="project" value="TreeGrafter"/>
</dbReference>
<feature type="domain" description="Tegument protein herpes virus N-terminal" evidence="5">
    <location>
        <begin position="306"/>
        <end position="520"/>
    </location>
</feature>
<dbReference type="NCBIfam" id="TIGR01739">
    <property type="entry name" value="tegu_FGAM_synt"/>
    <property type="match status" value="1"/>
</dbReference>
<proteinExistence type="predicted"/>
<protein>
    <submittedName>
        <fullName evidence="7">Similar to FGARATs</fullName>
    </submittedName>
</protein>
<evidence type="ECO:0000256" key="2">
    <source>
        <dbReference type="ARBA" id="ARBA00022580"/>
    </source>
</evidence>
<dbReference type="InterPro" id="IPR010918">
    <property type="entry name" value="PurM-like_C_dom"/>
</dbReference>
<dbReference type="Pfam" id="PF02769">
    <property type="entry name" value="AIRS_C"/>
    <property type="match status" value="1"/>
</dbReference>